<dbReference type="PANTHER" id="PTHR30432:SF1">
    <property type="entry name" value="DNA-BINDING TRANSCRIPTIONAL DUAL REGULATOR MODE"/>
    <property type="match status" value="1"/>
</dbReference>
<organism evidence="8 9">
    <name type="scientific">Mesosutterella faecium</name>
    <dbReference type="NCBI Taxonomy" id="2925194"/>
    <lineage>
        <taxon>Bacteria</taxon>
        <taxon>Pseudomonadati</taxon>
        <taxon>Pseudomonadota</taxon>
        <taxon>Betaproteobacteria</taxon>
        <taxon>Burkholderiales</taxon>
        <taxon>Sutterellaceae</taxon>
        <taxon>Mesosutterella</taxon>
    </lineage>
</organism>
<dbReference type="EMBL" id="JAKZJU020000001">
    <property type="protein sequence ID" value="MDL2059075.1"/>
    <property type="molecule type" value="Genomic_DNA"/>
</dbReference>
<dbReference type="Proteomes" id="UP001165481">
    <property type="component" value="Unassembled WGS sequence"/>
</dbReference>
<dbReference type="InterPro" id="IPR008995">
    <property type="entry name" value="Mo/tungstate-bd_C_term_dom"/>
</dbReference>
<dbReference type="SUPFAM" id="SSF50331">
    <property type="entry name" value="MOP-like"/>
    <property type="match status" value="1"/>
</dbReference>
<dbReference type="Gene3D" id="2.40.50.100">
    <property type="match status" value="1"/>
</dbReference>
<evidence type="ECO:0000313" key="9">
    <source>
        <dbReference type="Proteomes" id="UP001165481"/>
    </source>
</evidence>
<feature type="domain" description="Mop" evidence="7">
    <location>
        <begin position="141"/>
        <end position="207"/>
    </location>
</feature>
<reference evidence="8" key="1">
    <citation type="submission" date="2023-03" db="EMBL/GenBank/DDBJ databases">
        <title>Mesosutterella sp. nov. isolated from porcine feces.</title>
        <authorList>
            <person name="Yu S."/>
        </authorList>
    </citation>
    <scope>NUCLEOTIDE SEQUENCE</scope>
    <source>
        <strain evidence="8">AGMB02718</strain>
    </source>
</reference>
<dbReference type="PIRSF" id="PIRSF005763">
    <property type="entry name" value="Txn_reg_ModE"/>
    <property type="match status" value="1"/>
</dbReference>
<dbReference type="PROSITE" id="PS51866">
    <property type="entry name" value="MOP"/>
    <property type="match status" value="1"/>
</dbReference>
<proteinExistence type="inferred from homology"/>
<evidence type="ECO:0000313" key="8">
    <source>
        <dbReference type="EMBL" id="MDL2059075.1"/>
    </source>
</evidence>
<comment type="similarity">
    <text evidence="1 5">Belongs to the ModE family.</text>
</comment>
<keyword evidence="4" id="KW-0677">Repeat</keyword>
<comment type="caution">
    <text evidence="8">The sequence shown here is derived from an EMBL/GenBank/DDBJ whole genome shotgun (WGS) entry which is preliminary data.</text>
</comment>
<dbReference type="SUPFAM" id="SSF46785">
    <property type="entry name" value="Winged helix' DNA-binding domain"/>
    <property type="match status" value="1"/>
</dbReference>
<dbReference type="Pfam" id="PF03459">
    <property type="entry name" value="TOBE"/>
    <property type="match status" value="1"/>
</dbReference>
<sequence length="280" mass="29478">MSENLSKTSVPPEMPPAEGGEDLNSAASLSLARSLSAVSDRRIDILRRIGETGSISEAARASGISYKAAWQALESLENLAGGKLAEKAVGGAKGGGTRLTATGRQVIRISDRLAQARAQILAGFSREDQSLAEQLHTGSLLTSMRNILPCTVEDIHHGPAQVVVYLRLDEHNVIKSSITQESAQLLGVSIGMRMLAATKATAIDIARVFPDERYENILRGTVTRCARSEKGGEVTLKLPSGLLVVGFARRGHKLSMGMAAEASVPSKAIVLGLVSAASKA</sequence>
<dbReference type="InterPro" id="IPR005116">
    <property type="entry name" value="Transp-assoc_OB_typ1"/>
</dbReference>
<keyword evidence="3 5" id="KW-0500">Molybdenum</keyword>
<evidence type="ECO:0000259" key="7">
    <source>
        <dbReference type="PROSITE" id="PS51866"/>
    </source>
</evidence>
<evidence type="ECO:0000256" key="5">
    <source>
        <dbReference type="PIRNR" id="PIRNR005763"/>
    </source>
</evidence>
<dbReference type="InterPro" id="IPR004606">
    <property type="entry name" value="Mop_domain"/>
</dbReference>
<dbReference type="InterPro" id="IPR036390">
    <property type="entry name" value="WH_DNA-bd_sf"/>
</dbReference>
<evidence type="ECO:0000256" key="6">
    <source>
        <dbReference type="SAM" id="MobiDB-lite"/>
    </source>
</evidence>
<keyword evidence="2 5" id="KW-0813">Transport</keyword>
<dbReference type="Gene3D" id="1.10.10.10">
    <property type="entry name" value="Winged helix-like DNA-binding domain superfamily/Winged helix DNA-binding domain"/>
    <property type="match status" value="1"/>
</dbReference>
<dbReference type="PANTHER" id="PTHR30432">
    <property type="entry name" value="TRANSCRIPTIONAL REGULATOR MODE"/>
    <property type="match status" value="1"/>
</dbReference>
<feature type="region of interest" description="Disordered" evidence="6">
    <location>
        <begin position="1"/>
        <end position="23"/>
    </location>
</feature>
<dbReference type="InterPro" id="IPR036388">
    <property type="entry name" value="WH-like_DNA-bd_sf"/>
</dbReference>
<accession>A0ABT7IL33</accession>
<dbReference type="InterPro" id="IPR016462">
    <property type="entry name" value="ModE"/>
</dbReference>
<gene>
    <name evidence="8" type="ORF">MUN46_003840</name>
</gene>
<keyword evidence="9" id="KW-1185">Reference proteome</keyword>
<dbReference type="RefSeq" id="WP_243376957.1">
    <property type="nucleotide sequence ID" value="NZ_JAKZJU020000001.1"/>
</dbReference>
<evidence type="ECO:0000256" key="2">
    <source>
        <dbReference type="ARBA" id="ARBA00022448"/>
    </source>
</evidence>
<evidence type="ECO:0000256" key="4">
    <source>
        <dbReference type="ARBA" id="ARBA00022737"/>
    </source>
</evidence>
<evidence type="ECO:0000256" key="1">
    <source>
        <dbReference type="ARBA" id="ARBA00008110"/>
    </source>
</evidence>
<dbReference type="InterPro" id="IPR000847">
    <property type="entry name" value="LysR_HTH_N"/>
</dbReference>
<protein>
    <submittedName>
        <fullName evidence="8">TOBE domain-containing protein</fullName>
    </submittedName>
</protein>
<dbReference type="InterPro" id="IPR051815">
    <property type="entry name" value="Molybdate_resp_trans_reg"/>
</dbReference>
<name>A0ABT7IL33_9BURK</name>
<evidence type="ECO:0000256" key="3">
    <source>
        <dbReference type="ARBA" id="ARBA00022505"/>
    </source>
</evidence>
<dbReference type="Pfam" id="PF00126">
    <property type="entry name" value="HTH_1"/>
    <property type="match status" value="1"/>
</dbReference>